<dbReference type="InterPro" id="IPR044492">
    <property type="entry name" value="P_typ_ATPase_HD_dom"/>
</dbReference>
<dbReference type="InterPro" id="IPR008250">
    <property type="entry name" value="ATPase_P-typ_transduc_dom_A_sf"/>
</dbReference>
<comment type="subcellular location">
    <subcellularLocation>
        <location evidence="1 17">Membrane</location>
        <topology evidence="1 17">Multi-pass membrane protein</topology>
    </subcellularLocation>
</comment>
<feature type="binding site" evidence="15">
    <location>
        <position position="468"/>
    </location>
    <ligand>
        <name>ATP</name>
        <dbReference type="ChEBI" id="CHEBI:30616"/>
    </ligand>
</feature>
<dbReference type="GO" id="GO:0045332">
    <property type="term" value="P:phospholipid translocation"/>
    <property type="evidence" value="ECO:0007669"/>
    <property type="project" value="TreeGrafter"/>
</dbReference>
<feature type="binding site" evidence="15">
    <location>
        <position position="869"/>
    </location>
    <ligand>
        <name>ATP</name>
        <dbReference type="ChEBI" id="CHEBI:30616"/>
    </ligand>
</feature>
<keyword evidence="5 16" id="KW-0479">Metal-binding</keyword>
<keyword evidence="10 17" id="KW-1133">Transmembrane helix</keyword>
<comment type="cofactor">
    <cofactor evidence="16">
        <name>Mg(2+)</name>
        <dbReference type="ChEBI" id="CHEBI:18420"/>
    </cofactor>
</comment>
<protein>
    <recommendedName>
        <fullName evidence="17">Phospholipid-transporting ATPase</fullName>
        <ecNumber evidence="17">7.6.2.1</ecNumber>
    </recommendedName>
</protein>
<feature type="domain" description="P-type ATPase N-terminal" evidence="19">
    <location>
        <begin position="96"/>
        <end position="162"/>
    </location>
</feature>
<dbReference type="InterPro" id="IPR001757">
    <property type="entry name" value="P_typ_ATPase"/>
</dbReference>
<feature type="transmembrane region" description="Helical" evidence="17">
    <location>
        <begin position="1138"/>
        <end position="1157"/>
    </location>
</feature>
<evidence type="ECO:0000256" key="17">
    <source>
        <dbReference type="RuleBase" id="RU362033"/>
    </source>
</evidence>
<dbReference type="GO" id="GO:0140327">
    <property type="term" value="F:flippase activity"/>
    <property type="evidence" value="ECO:0007669"/>
    <property type="project" value="UniProtKB-ARBA"/>
</dbReference>
<keyword evidence="18" id="KW-0175">Coiled coil</keyword>
<dbReference type="SUPFAM" id="SSF81653">
    <property type="entry name" value="Calcium ATPase, transduction domain A"/>
    <property type="match status" value="1"/>
</dbReference>
<evidence type="ECO:0000256" key="7">
    <source>
        <dbReference type="ARBA" id="ARBA00022840"/>
    </source>
</evidence>
<evidence type="ECO:0000256" key="14">
    <source>
        <dbReference type="PIRSR" id="PIRSR606539-1"/>
    </source>
</evidence>
<dbReference type="InterPro" id="IPR023214">
    <property type="entry name" value="HAD_sf"/>
</dbReference>
<evidence type="ECO:0000256" key="10">
    <source>
        <dbReference type="ARBA" id="ARBA00022989"/>
    </source>
</evidence>
<comment type="catalytic activity">
    <reaction evidence="13">
        <text>a 1,2-diacyl-sn-glycero-3-phosphoethanolamine(out) + ATP + H2O = a 1,2-diacyl-sn-glycero-3-phosphoethanolamine(in) + ADP + phosphate + H(+)</text>
        <dbReference type="Rhea" id="RHEA:66132"/>
        <dbReference type="ChEBI" id="CHEBI:15377"/>
        <dbReference type="ChEBI" id="CHEBI:15378"/>
        <dbReference type="ChEBI" id="CHEBI:30616"/>
        <dbReference type="ChEBI" id="CHEBI:43474"/>
        <dbReference type="ChEBI" id="CHEBI:64612"/>
        <dbReference type="ChEBI" id="CHEBI:456216"/>
    </reaction>
    <physiologicalReaction direction="left-to-right" evidence="13">
        <dbReference type="Rhea" id="RHEA:66133"/>
    </physiologicalReaction>
</comment>
<evidence type="ECO:0000256" key="15">
    <source>
        <dbReference type="PIRSR" id="PIRSR606539-2"/>
    </source>
</evidence>
<feature type="binding site" evidence="16">
    <location>
        <position position="468"/>
    </location>
    <ligand>
        <name>Mg(2+)</name>
        <dbReference type="ChEBI" id="CHEBI:18420"/>
    </ligand>
</feature>
<accession>A0A1Y2AWR0</accession>
<dbReference type="Gene3D" id="3.40.50.1000">
    <property type="entry name" value="HAD superfamily/HAD-like"/>
    <property type="match status" value="1"/>
</dbReference>
<evidence type="ECO:0000256" key="5">
    <source>
        <dbReference type="ARBA" id="ARBA00022723"/>
    </source>
</evidence>
<organism evidence="21 22">
    <name type="scientific">Neocallimastix californiae</name>
    <dbReference type="NCBI Taxonomy" id="1754190"/>
    <lineage>
        <taxon>Eukaryota</taxon>
        <taxon>Fungi</taxon>
        <taxon>Fungi incertae sedis</taxon>
        <taxon>Chytridiomycota</taxon>
        <taxon>Chytridiomycota incertae sedis</taxon>
        <taxon>Neocallimastigomycetes</taxon>
        <taxon>Neocallimastigales</taxon>
        <taxon>Neocallimastigaceae</taxon>
        <taxon>Neocallimastix</taxon>
    </lineage>
</organism>
<evidence type="ECO:0000256" key="3">
    <source>
        <dbReference type="ARBA" id="ARBA00022553"/>
    </source>
</evidence>
<dbReference type="Pfam" id="PF16209">
    <property type="entry name" value="PhoLip_ATPase_N"/>
    <property type="match status" value="1"/>
</dbReference>
<keyword evidence="7 15" id="KW-0067">ATP-binding</keyword>
<evidence type="ECO:0000256" key="11">
    <source>
        <dbReference type="ARBA" id="ARBA00023136"/>
    </source>
</evidence>
<dbReference type="GO" id="GO:0006892">
    <property type="term" value="P:post-Golgi vesicle-mediated transport"/>
    <property type="evidence" value="ECO:0007669"/>
    <property type="project" value="TreeGrafter"/>
</dbReference>
<dbReference type="InterPro" id="IPR023298">
    <property type="entry name" value="ATPase_P-typ_TM_dom_sf"/>
</dbReference>
<evidence type="ECO:0000256" key="6">
    <source>
        <dbReference type="ARBA" id="ARBA00022741"/>
    </source>
</evidence>
<comment type="catalytic activity">
    <reaction evidence="12 17">
        <text>ATP + H2O + phospholipidSide 1 = ADP + phosphate + phospholipidSide 2.</text>
        <dbReference type="EC" id="7.6.2.1"/>
    </reaction>
</comment>
<feature type="binding site" evidence="15">
    <location>
        <position position="661"/>
    </location>
    <ligand>
        <name>ATP</name>
        <dbReference type="ChEBI" id="CHEBI:30616"/>
    </ligand>
</feature>
<dbReference type="EMBL" id="MCOG01000196">
    <property type="protein sequence ID" value="ORY27011.1"/>
    <property type="molecule type" value="Genomic_DNA"/>
</dbReference>
<evidence type="ECO:0000256" key="8">
    <source>
        <dbReference type="ARBA" id="ARBA00022842"/>
    </source>
</evidence>
<keyword evidence="3" id="KW-0597">Phosphoprotein</keyword>
<dbReference type="GO" id="GO:0016887">
    <property type="term" value="F:ATP hydrolysis activity"/>
    <property type="evidence" value="ECO:0007669"/>
    <property type="project" value="InterPro"/>
</dbReference>
<evidence type="ECO:0000259" key="20">
    <source>
        <dbReference type="Pfam" id="PF16212"/>
    </source>
</evidence>
<feature type="transmembrane region" description="Helical" evidence="17">
    <location>
        <begin position="1097"/>
        <end position="1118"/>
    </location>
</feature>
<sequence>MDRDDINNNPFMTYSFEDGNYEDDNDTYEINNYDDDVGLTTGQTNYQQKNLANKYAKRSFMDKIKDSNAYISVTHVFNLMRGKDDSPPPADSFRYIQLNDPMTNSLAKYAHNRISTAKYNIFTFLYKFLKEQFSKYANVFFLVTAIIQQIPGVSPLNPLTTILPLSFVLLVSAVKEIFEDYKRHMTDNTENNRKIQVLVGNTFVEKKWRDLHVGDIVRVENSSFFPADLILLSSSEPDALCYIETSNLDGETNLKVRQGLPETSNLTNAEAVSEIRGVLKSEQPNNSLYTYEGVIELNGKELPLTPNQLLLRGSQLRNTKWVYAVTINTGHETKLMKNATEAPIKQTNLEKMTNVQIVFLFIILVTMSLLCSIGYFIKDFGDFQEYVFQEKLLQKFSDIIYGFFTFIILFNNLIPISLVVTMEFVKYGQSVLINSDIELYHEETDTPTLCKTSNLVEELGQVEYIFSDKTGTLTCNVMEFKMCTIAGKSYAKEVTDDKRIVKGENGVEKGYYDFNRLIENSKADMSVNVIVEFLTLLAVCHTVIPEQSDTAPEGYIYQASSPDEGALVKGAASLGYVFTTRRPKSVTILVDGEEREFELLNICEFNSTRKRMSVVVRTPEGQIKLYTKGADTVILERLSGNNPYVDYTLNQLEEYATEGLRTLCLASRDIPEDEYVRWNKEYEKAATSLTNRAAELDRVAENIEKDLFLLGATAIEDKLQDGVPDTIHTLAQANIKLWVLTGDKQETAINIGYSCKLLTEEMSLIICNEETHNTTKEFISNRLRSLKESMPAYVSQRNFQLQTPILRIKSLIFGRKDDSVDLDEIEPLALVIDGKSLGYALESDMELMFLELATLCRAVICCRVSPLQKALIVKLVKKYTNSILLAIGDGANDVGMIQAAHVGVGISGVEGLQAARSSDFAIAQFRYLRKLLLVHGSWSYHRLSKLILYSFYKNIAMFMTQFWFTLDNGFSGQTLYESWTITSYNVIFTVFSPVVIGLFDQFLNARMLDQYPQLYKIGQKSEVFNIKIFWGWILNGFFHSFAIYHMTKWIWFESIVTSGGQSADLWMMGIVMFTIVLAVVLLKAILITNNWNKFTTYATVGAFVVWVLGLPIYGWIAPGLFGISPELIGVSMPLYTSLMYWVSLLVIPVFCLLRDYIWKYYKRFFRTESYHIVQEIQKFNIPDYRPRMEWFRKAVHKVRMTQRLKRNRGYAFSQNEGGQARIIRAYDTTQNKPSG</sequence>
<feature type="transmembrane region" description="Helical" evidence="17">
    <location>
        <begin position="946"/>
        <end position="964"/>
    </location>
</feature>
<name>A0A1Y2AWR0_9FUNG</name>
<dbReference type="PANTHER" id="PTHR24092">
    <property type="entry name" value="PROBABLE PHOSPHOLIPID-TRANSPORTING ATPASE"/>
    <property type="match status" value="1"/>
</dbReference>
<dbReference type="InterPro" id="IPR018303">
    <property type="entry name" value="ATPase_P-typ_P_site"/>
</dbReference>
<proteinExistence type="inferred from homology"/>
<dbReference type="OrthoDB" id="377733at2759"/>
<gene>
    <name evidence="21" type="ORF">LY90DRAFT_388486</name>
</gene>
<dbReference type="SUPFAM" id="SSF56784">
    <property type="entry name" value="HAD-like"/>
    <property type="match status" value="1"/>
</dbReference>
<comment type="similarity">
    <text evidence="2 17">Belongs to the cation transport ATPase (P-type) (TC 3.A.3) family. Type IV subfamily.</text>
</comment>
<feature type="binding site" evidence="15">
    <location>
        <position position="742"/>
    </location>
    <ligand>
        <name>ATP</name>
        <dbReference type="ChEBI" id="CHEBI:30616"/>
    </ligand>
</feature>
<dbReference type="SUPFAM" id="SSF81660">
    <property type="entry name" value="Metal cation-transporting ATPase, ATP-binding domain N"/>
    <property type="match status" value="1"/>
</dbReference>
<dbReference type="SFLD" id="SFLDS00003">
    <property type="entry name" value="Haloacid_Dehalogenase"/>
    <property type="match status" value="1"/>
</dbReference>
<dbReference type="FunFam" id="3.40.50.1000:FF:000001">
    <property type="entry name" value="Phospholipid-transporting ATPase IC"/>
    <property type="match status" value="1"/>
</dbReference>
<evidence type="ECO:0000256" key="2">
    <source>
        <dbReference type="ARBA" id="ARBA00008109"/>
    </source>
</evidence>
<feature type="binding site" evidence="15">
    <location>
        <position position="863"/>
    </location>
    <ligand>
        <name>ATP</name>
        <dbReference type="ChEBI" id="CHEBI:30616"/>
    </ligand>
</feature>
<dbReference type="PROSITE" id="PS00154">
    <property type="entry name" value="ATPASE_E1_E2"/>
    <property type="match status" value="1"/>
</dbReference>
<dbReference type="NCBIfam" id="TIGR01494">
    <property type="entry name" value="ATPase_P-type"/>
    <property type="match status" value="3"/>
</dbReference>
<feature type="binding site" evidence="15">
    <location>
        <position position="741"/>
    </location>
    <ligand>
        <name>ATP</name>
        <dbReference type="ChEBI" id="CHEBI:30616"/>
    </ligand>
</feature>
<dbReference type="GO" id="GO:0000287">
    <property type="term" value="F:magnesium ion binding"/>
    <property type="evidence" value="ECO:0007669"/>
    <property type="project" value="UniProtKB-UniRule"/>
</dbReference>
<dbReference type="GO" id="GO:0005886">
    <property type="term" value="C:plasma membrane"/>
    <property type="evidence" value="ECO:0007669"/>
    <property type="project" value="TreeGrafter"/>
</dbReference>
<keyword evidence="11 17" id="KW-0472">Membrane</keyword>
<feature type="binding site" evidence="15">
    <location>
        <position position="605"/>
    </location>
    <ligand>
        <name>ATP</name>
        <dbReference type="ChEBI" id="CHEBI:30616"/>
    </ligand>
</feature>
<dbReference type="PANTHER" id="PTHR24092:SF150">
    <property type="entry name" value="PHOSPHOLIPID-TRANSPORTING ATPASE"/>
    <property type="match status" value="1"/>
</dbReference>
<dbReference type="SUPFAM" id="SSF81665">
    <property type="entry name" value="Calcium ATPase, transmembrane domain M"/>
    <property type="match status" value="1"/>
</dbReference>
<keyword evidence="6 15" id="KW-0547">Nucleotide-binding</keyword>
<feature type="active site" description="4-aspartylphosphate intermediate" evidence="14">
    <location>
        <position position="468"/>
    </location>
</feature>
<dbReference type="InterPro" id="IPR023299">
    <property type="entry name" value="ATPase_P-typ_cyto_dom_N"/>
</dbReference>
<comment type="caution">
    <text evidence="21">The sequence shown here is derived from an EMBL/GenBank/DDBJ whole genome shotgun (WGS) entry which is preliminary data.</text>
</comment>
<feature type="transmembrane region" description="Helical" evidence="17">
    <location>
        <begin position="1065"/>
        <end position="1085"/>
    </location>
</feature>
<feature type="transmembrane region" description="Helical" evidence="17">
    <location>
        <begin position="1024"/>
        <end position="1045"/>
    </location>
</feature>
<dbReference type="InterPro" id="IPR036412">
    <property type="entry name" value="HAD-like_sf"/>
</dbReference>
<feature type="binding site" evidence="15">
    <location>
        <position position="892"/>
    </location>
    <ligand>
        <name>ATP</name>
        <dbReference type="ChEBI" id="CHEBI:30616"/>
    </ligand>
</feature>
<evidence type="ECO:0000256" key="13">
    <source>
        <dbReference type="ARBA" id="ARBA00049128"/>
    </source>
</evidence>
<dbReference type="CDD" id="cd02073">
    <property type="entry name" value="P-type_ATPase_APLT_Dnf-like"/>
    <property type="match status" value="1"/>
</dbReference>
<feature type="binding site" evidence="15">
    <location>
        <position position="893"/>
    </location>
    <ligand>
        <name>ATP</name>
        <dbReference type="ChEBI" id="CHEBI:30616"/>
    </ligand>
</feature>
<evidence type="ECO:0000313" key="21">
    <source>
        <dbReference type="EMBL" id="ORY27011.1"/>
    </source>
</evidence>
<evidence type="ECO:0000256" key="12">
    <source>
        <dbReference type="ARBA" id="ARBA00034036"/>
    </source>
</evidence>
<dbReference type="SFLD" id="SFLDG00002">
    <property type="entry name" value="C1.7:_P-type_atpase_like"/>
    <property type="match status" value="1"/>
</dbReference>
<dbReference type="FunFam" id="3.40.1110.10:FF:000087">
    <property type="entry name" value="Phospholipid-transporting ATPase"/>
    <property type="match status" value="1"/>
</dbReference>
<dbReference type="NCBIfam" id="TIGR01652">
    <property type="entry name" value="ATPase-Plipid"/>
    <property type="match status" value="1"/>
</dbReference>
<evidence type="ECO:0000256" key="1">
    <source>
        <dbReference type="ARBA" id="ARBA00004141"/>
    </source>
</evidence>
<feature type="transmembrane region" description="Helical" evidence="17">
    <location>
        <begin position="357"/>
        <end position="377"/>
    </location>
</feature>
<dbReference type="GO" id="GO:0005783">
    <property type="term" value="C:endoplasmic reticulum"/>
    <property type="evidence" value="ECO:0007669"/>
    <property type="project" value="UniProtKB-ARBA"/>
</dbReference>
<evidence type="ECO:0000259" key="19">
    <source>
        <dbReference type="Pfam" id="PF16209"/>
    </source>
</evidence>
<dbReference type="FunFam" id="2.70.150.10:FF:000026">
    <property type="entry name" value="Phospholipid-transporting ATPase"/>
    <property type="match status" value="1"/>
</dbReference>
<dbReference type="STRING" id="1754190.A0A1Y2AWR0"/>
<evidence type="ECO:0000313" key="22">
    <source>
        <dbReference type="Proteomes" id="UP000193920"/>
    </source>
</evidence>
<evidence type="ECO:0000256" key="18">
    <source>
        <dbReference type="SAM" id="Coils"/>
    </source>
</evidence>
<dbReference type="InterPro" id="IPR032631">
    <property type="entry name" value="P-type_ATPase_N"/>
</dbReference>
<reference evidence="21 22" key="1">
    <citation type="submission" date="2016-08" db="EMBL/GenBank/DDBJ databases">
        <title>A Parts List for Fungal Cellulosomes Revealed by Comparative Genomics.</title>
        <authorList>
            <consortium name="DOE Joint Genome Institute"/>
            <person name="Haitjema C.H."/>
            <person name="Gilmore S.P."/>
            <person name="Henske J.K."/>
            <person name="Solomon K.V."/>
            <person name="De Groot R."/>
            <person name="Kuo A."/>
            <person name="Mondo S.J."/>
            <person name="Salamov A.A."/>
            <person name="Labutti K."/>
            <person name="Zhao Z."/>
            <person name="Chiniquy J."/>
            <person name="Barry K."/>
            <person name="Brewer H.M."/>
            <person name="Purvine S.O."/>
            <person name="Wright A.T."/>
            <person name="Boxma B."/>
            <person name="Van Alen T."/>
            <person name="Hackstein J.H."/>
            <person name="Baker S.E."/>
            <person name="Grigoriev I.V."/>
            <person name="O'Malley M.A."/>
        </authorList>
    </citation>
    <scope>NUCLEOTIDE SEQUENCE [LARGE SCALE GENOMIC DNA]</scope>
    <source>
        <strain evidence="21 22">G1</strain>
    </source>
</reference>
<keyword evidence="8 16" id="KW-0460">Magnesium</keyword>
<dbReference type="InterPro" id="IPR032630">
    <property type="entry name" value="P_typ_ATPase_c"/>
</dbReference>
<dbReference type="GO" id="GO:0005524">
    <property type="term" value="F:ATP binding"/>
    <property type="evidence" value="ECO:0007669"/>
    <property type="project" value="UniProtKB-UniRule"/>
</dbReference>
<evidence type="ECO:0000256" key="4">
    <source>
        <dbReference type="ARBA" id="ARBA00022692"/>
    </source>
</evidence>
<keyword evidence="4 17" id="KW-0812">Transmembrane</keyword>
<feature type="transmembrane region" description="Helical" evidence="17">
    <location>
        <begin position="984"/>
        <end position="1003"/>
    </location>
</feature>
<feature type="coiled-coil region" evidence="18">
    <location>
        <begin position="679"/>
        <end position="706"/>
    </location>
</feature>
<dbReference type="EC" id="7.6.2.1" evidence="17"/>
<feature type="binding site" evidence="16">
    <location>
        <position position="889"/>
    </location>
    <ligand>
        <name>Mg(2+)</name>
        <dbReference type="ChEBI" id="CHEBI:18420"/>
    </ligand>
</feature>
<feature type="binding site" evidence="16">
    <location>
        <position position="470"/>
    </location>
    <ligand>
        <name>Mg(2+)</name>
        <dbReference type="ChEBI" id="CHEBI:18420"/>
    </ligand>
</feature>
<dbReference type="InterPro" id="IPR006539">
    <property type="entry name" value="P-type_ATPase_IV"/>
</dbReference>
<keyword evidence="9 17" id="KW-1278">Translocase</keyword>
<dbReference type="AlphaFoldDB" id="A0A1Y2AWR0"/>
<evidence type="ECO:0000256" key="9">
    <source>
        <dbReference type="ARBA" id="ARBA00022967"/>
    </source>
</evidence>
<evidence type="ECO:0000256" key="16">
    <source>
        <dbReference type="PIRSR" id="PIRSR606539-3"/>
    </source>
</evidence>
<dbReference type="Gene3D" id="2.70.150.10">
    <property type="entry name" value="Calcium-transporting ATPase, cytoplasmic transduction domain A"/>
    <property type="match status" value="1"/>
</dbReference>
<feature type="binding site" evidence="15">
    <location>
        <position position="743"/>
    </location>
    <ligand>
        <name>ATP</name>
        <dbReference type="ChEBI" id="CHEBI:30616"/>
    </ligand>
</feature>
<dbReference type="Pfam" id="PF13246">
    <property type="entry name" value="Cation_ATPase"/>
    <property type="match status" value="1"/>
</dbReference>
<feature type="binding site" evidence="15">
    <location>
        <position position="564"/>
    </location>
    <ligand>
        <name>ATP</name>
        <dbReference type="ChEBI" id="CHEBI:30616"/>
    </ligand>
</feature>
<keyword evidence="22" id="KW-1185">Reference proteome</keyword>
<dbReference type="FunFam" id="3.40.50.1000:FF:000023">
    <property type="entry name" value="Phospholipid-transporting ATPase"/>
    <property type="match status" value="1"/>
</dbReference>
<feature type="binding site" evidence="15">
    <location>
        <position position="469"/>
    </location>
    <ligand>
        <name>ATP</name>
        <dbReference type="ChEBI" id="CHEBI:30616"/>
    </ligand>
</feature>
<feature type="binding site" evidence="15">
    <location>
        <position position="628"/>
    </location>
    <ligand>
        <name>ATP</name>
        <dbReference type="ChEBI" id="CHEBI:30616"/>
    </ligand>
</feature>
<feature type="binding site" evidence="15">
    <location>
        <position position="470"/>
    </location>
    <ligand>
        <name>ATP</name>
        <dbReference type="ChEBI" id="CHEBI:30616"/>
    </ligand>
</feature>
<dbReference type="GO" id="GO:0032456">
    <property type="term" value="P:endocytic recycling"/>
    <property type="evidence" value="ECO:0007669"/>
    <property type="project" value="TreeGrafter"/>
</dbReference>
<feature type="transmembrane region" description="Helical" evidence="17">
    <location>
        <begin position="399"/>
        <end position="420"/>
    </location>
</feature>
<dbReference type="Pfam" id="PF16212">
    <property type="entry name" value="PhoLip_ATPase_C"/>
    <property type="match status" value="1"/>
</dbReference>
<dbReference type="Gene3D" id="3.40.1110.10">
    <property type="entry name" value="Calcium-transporting ATPase, cytoplasmic domain N"/>
    <property type="match status" value="1"/>
</dbReference>
<feature type="domain" description="P-type ATPase C-terminal" evidence="20">
    <location>
        <begin position="915"/>
        <end position="1167"/>
    </location>
</feature>
<dbReference type="GO" id="GO:0005802">
    <property type="term" value="C:trans-Golgi network"/>
    <property type="evidence" value="ECO:0007669"/>
    <property type="project" value="TreeGrafter"/>
</dbReference>
<dbReference type="SFLD" id="SFLDF00027">
    <property type="entry name" value="p-type_atpase"/>
    <property type="match status" value="1"/>
</dbReference>
<feature type="binding site" evidence="16">
    <location>
        <position position="893"/>
    </location>
    <ligand>
        <name>Mg(2+)</name>
        <dbReference type="ChEBI" id="CHEBI:18420"/>
    </ligand>
</feature>
<dbReference type="Proteomes" id="UP000193920">
    <property type="component" value="Unassembled WGS sequence"/>
</dbReference>